<evidence type="ECO:0000313" key="3">
    <source>
        <dbReference type="Proteomes" id="UP001279734"/>
    </source>
</evidence>
<gene>
    <name evidence="2" type="ORF">Nepgr_016182</name>
</gene>
<sequence length="714" mass="78961">MGRSVHSSKRKSSSSSLKRKKHSQDRGRKKSRSDKDKSKRPYSFSCSVDDSASNSSGLDSKLDYRRRSKRRGRSQARRDARGRKRSADKSLSSSKSGEDTTKQKRSKKSGVSDATRKEHRGKKRRRERSVNSLSCSTYESSDGREGECERMKVKLEKKERYKKGPGKNRSERTRYRSRSCCSCSSSSEEREINANYPRRLRSVVAATAVQEETNGNESNRDAIKDDIVSVHDDYQSCKSSEGDDGIPRREALNCSLSEKTRSLVDLNREDVASNVRLSRFSGSAEPAGGKHDGNPASYRGGQSIGHSKENKSDVAVTRILECRELSSGEHDGNPSTFGGPHISGTSKENGHDVSTANGVSNADDLEAILRQKALENLRKFREEARANMKILGHRRVTHDGDVNQLSVRRTDRSSQYKPDKEVGHGLASAISKGDHVIMAAVGKGNTHSIYKEDRGSEAEFRTAASRPAKEDIFRPLNRKQFDFRHSSEKLATANLSERNDRRNVSTSQLDNQLLGANKNPRGVPVSAVVPAAANESLGASKTLKQAPDLAASRKAAMHDTVDPLSKKQFDIHPSSEELIISNHSEQENATCGSFNDKSDLKKECYGTNEPLEKVVPAVPEPPLQVSTCQERHLKYPAEGSQSVPQNNNVVTEGVDRNASSEPSSSNDKPKEGDEGSQFQQKTMSVMRGGELVQVSYKVYIPKKAPALARRQLKR</sequence>
<proteinExistence type="predicted"/>
<evidence type="ECO:0000313" key="2">
    <source>
        <dbReference type="EMBL" id="GMH14341.1"/>
    </source>
</evidence>
<dbReference type="PANTHER" id="PTHR36808:SF1">
    <property type="entry name" value="TRANSCRIPTIONAL REGULATOR ATRX-LIKE PROTEIN"/>
    <property type="match status" value="1"/>
</dbReference>
<feature type="compositionally biased region" description="Polar residues" evidence="1">
    <location>
        <begin position="130"/>
        <end position="140"/>
    </location>
</feature>
<comment type="caution">
    <text evidence="2">The sequence shown here is derived from an EMBL/GenBank/DDBJ whole genome shotgun (WGS) entry which is preliminary data.</text>
</comment>
<feature type="region of interest" description="Disordered" evidence="1">
    <location>
        <begin position="492"/>
        <end position="522"/>
    </location>
</feature>
<feature type="compositionally biased region" description="Polar residues" evidence="1">
    <location>
        <begin position="343"/>
        <end position="358"/>
    </location>
</feature>
<feature type="region of interest" description="Disordered" evidence="1">
    <location>
        <begin position="635"/>
        <end position="686"/>
    </location>
</feature>
<reference evidence="2" key="1">
    <citation type="submission" date="2023-05" db="EMBL/GenBank/DDBJ databases">
        <title>Nepenthes gracilis genome sequencing.</title>
        <authorList>
            <person name="Fukushima K."/>
        </authorList>
    </citation>
    <scope>NUCLEOTIDE SEQUENCE</scope>
    <source>
        <strain evidence="2">SING2019-196</strain>
    </source>
</reference>
<evidence type="ECO:0000256" key="1">
    <source>
        <dbReference type="SAM" id="MobiDB-lite"/>
    </source>
</evidence>
<organism evidence="2 3">
    <name type="scientific">Nepenthes gracilis</name>
    <name type="common">Slender pitcher plant</name>
    <dbReference type="NCBI Taxonomy" id="150966"/>
    <lineage>
        <taxon>Eukaryota</taxon>
        <taxon>Viridiplantae</taxon>
        <taxon>Streptophyta</taxon>
        <taxon>Embryophyta</taxon>
        <taxon>Tracheophyta</taxon>
        <taxon>Spermatophyta</taxon>
        <taxon>Magnoliopsida</taxon>
        <taxon>eudicotyledons</taxon>
        <taxon>Gunneridae</taxon>
        <taxon>Pentapetalae</taxon>
        <taxon>Caryophyllales</taxon>
        <taxon>Nepenthaceae</taxon>
        <taxon>Nepenthes</taxon>
    </lineage>
</organism>
<protein>
    <submittedName>
        <fullName evidence="2">Uncharacterized protein</fullName>
    </submittedName>
</protein>
<feature type="region of interest" description="Disordered" evidence="1">
    <location>
        <begin position="1"/>
        <end position="174"/>
    </location>
</feature>
<feature type="compositionally biased region" description="Low complexity" evidence="1">
    <location>
        <begin position="43"/>
        <end position="56"/>
    </location>
</feature>
<keyword evidence="3" id="KW-1185">Reference proteome</keyword>
<feature type="region of interest" description="Disordered" evidence="1">
    <location>
        <begin position="281"/>
        <end position="312"/>
    </location>
</feature>
<accession>A0AAD3XS13</accession>
<feature type="compositionally biased region" description="Polar residues" evidence="1">
    <location>
        <begin position="639"/>
        <end position="650"/>
    </location>
</feature>
<dbReference type="EMBL" id="BSYO01000014">
    <property type="protein sequence ID" value="GMH14341.1"/>
    <property type="molecule type" value="Genomic_DNA"/>
</dbReference>
<feature type="region of interest" description="Disordered" evidence="1">
    <location>
        <begin position="325"/>
        <end position="358"/>
    </location>
</feature>
<feature type="compositionally biased region" description="Basic residues" evidence="1">
    <location>
        <begin position="66"/>
        <end position="86"/>
    </location>
</feature>
<dbReference type="PANTHER" id="PTHR36808">
    <property type="entry name" value="TRANSCRIPTIONAL REGULATOR ATRX-LIKE PROTEIN"/>
    <property type="match status" value="1"/>
</dbReference>
<name>A0AAD3XS13_NEPGR</name>
<feature type="compositionally biased region" description="Polar residues" evidence="1">
    <location>
        <begin position="657"/>
        <end position="666"/>
    </location>
</feature>
<feature type="compositionally biased region" description="Basic residues" evidence="1">
    <location>
        <begin position="117"/>
        <end position="127"/>
    </location>
</feature>
<feature type="compositionally biased region" description="Basic residues" evidence="1">
    <location>
        <begin position="1"/>
        <end position="32"/>
    </location>
</feature>
<dbReference type="Proteomes" id="UP001279734">
    <property type="component" value="Unassembled WGS sequence"/>
</dbReference>
<feature type="compositionally biased region" description="Basic and acidic residues" evidence="1">
    <location>
        <begin position="141"/>
        <end position="159"/>
    </location>
</feature>
<dbReference type="AlphaFoldDB" id="A0AAD3XS13"/>